<organism evidence="3 4">
    <name type="scientific">Desulfofundulus thermosubterraneus DSM 16057</name>
    <dbReference type="NCBI Taxonomy" id="1121432"/>
    <lineage>
        <taxon>Bacteria</taxon>
        <taxon>Bacillati</taxon>
        <taxon>Bacillota</taxon>
        <taxon>Clostridia</taxon>
        <taxon>Eubacteriales</taxon>
        <taxon>Peptococcaceae</taxon>
        <taxon>Desulfofundulus</taxon>
    </lineage>
</organism>
<dbReference type="PIRSF" id="PIRSF005962">
    <property type="entry name" value="Pept_M20D_amidohydro"/>
    <property type="match status" value="1"/>
</dbReference>
<name>A0A1M6MIM3_9FIRM</name>
<evidence type="ECO:0000259" key="2">
    <source>
        <dbReference type="Pfam" id="PF07687"/>
    </source>
</evidence>
<comment type="cofactor">
    <cofactor evidence="1">
        <name>Mn(2+)</name>
        <dbReference type="ChEBI" id="CHEBI:29035"/>
    </cofactor>
    <text evidence="1">The Mn(2+) ion enhances activity.</text>
</comment>
<feature type="binding site" evidence="1">
    <location>
        <position position="132"/>
    </location>
    <ligand>
        <name>Mn(2+)</name>
        <dbReference type="ChEBI" id="CHEBI:29035"/>
        <label>2</label>
    </ligand>
</feature>
<dbReference type="InterPro" id="IPR037484">
    <property type="entry name" value="AmhX-like"/>
</dbReference>
<dbReference type="GO" id="GO:0046872">
    <property type="term" value="F:metal ion binding"/>
    <property type="evidence" value="ECO:0007669"/>
    <property type="project" value="UniProtKB-KW"/>
</dbReference>
<gene>
    <name evidence="3" type="ORF">SAMN02745219_03448</name>
</gene>
<dbReference type="GO" id="GO:0016787">
    <property type="term" value="F:hydrolase activity"/>
    <property type="evidence" value="ECO:0007669"/>
    <property type="project" value="UniProtKB-KW"/>
</dbReference>
<keyword evidence="1" id="KW-0479">Metal-binding</keyword>
<evidence type="ECO:0000313" key="3">
    <source>
        <dbReference type="EMBL" id="SHJ83322.1"/>
    </source>
</evidence>
<dbReference type="PANTHER" id="PTHR11014">
    <property type="entry name" value="PEPTIDASE M20 FAMILY MEMBER"/>
    <property type="match status" value="1"/>
</dbReference>
<sequence>MASFREFNFHRKKWSPYLMDVFNRLHNMPEPGWQEIKTTSFLKDNLERLGYETITYHDCTGVLGVWGKGSFTVALRADMDALCHQTDTGQRMIHSCGHDAHMAMVLTAAAALMELPLPAGTRVKIIFQPAEEKGEGALHLVEKGAVDDVSFLFGVHLRPGQELPGGQASPAILNGAAYLINGEIQGVSAHGARPHLGVNVIEVAAALVQMLHALRWDPLQPASIKMTRINAGTEAGNIIPDRAVFTLDLRAQTNQQLKELVQKVESVASNVAAAYGAVITLTRGIDMPAAEVSKEARDIMARAITDTVGPENLAPPILTPGAEDFHFYTRLRPHIKATMLGLGCDLYPGLHHPGMQFERAYLLDGAEILTRAVWYACTET</sequence>
<dbReference type="Gene3D" id="3.40.630.10">
    <property type="entry name" value="Zn peptidases"/>
    <property type="match status" value="1"/>
</dbReference>
<evidence type="ECO:0000256" key="1">
    <source>
        <dbReference type="PIRSR" id="PIRSR005962-1"/>
    </source>
</evidence>
<keyword evidence="1" id="KW-0464">Manganese</keyword>
<dbReference type="SUPFAM" id="SSF55031">
    <property type="entry name" value="Bacterial exopeptidase dimerisation domain"/>
    <property type="match status" value="1"/>
</dbReference>
<dbReference type="InterPro" id="IPR036264">
    <property type="entry name" value="Bact_exopeptidase_dim_dom"/>
</dbReference>
<evidence type="ECO:0000313" key="4">
    <source>
        <dbReference type="Proteomes" id="UP000184529"/>
    </source>
</evidence>
<dbReference type="InterPro" id="IPR017439">
    <property type="entry name" value="Amidohydrolase"/>
</dbReference>
<dbReference type="Pfam" id="PF07687">
    <property type="entry name" value="M20_dimer"/>
    <property type="match status" value="1"/>
</dbReference>
<keyword evidence="4" id="KW-1185">Reference proteome</keyword>
<dbReference type="OrthoDB" id="9776731at2"/>
<reference evidence="4" key="1">
    <citation type="submission" date="2016-11" db="EMBL/GenBank/DDBJ databases">
        <authorList>
            <person name="Varghese N."/>
            <person name="Submissions S."/>
        </authorList>
    </citation>
    <scope>NUCLEOTIDE SEQUENCE [LARGE SCALE GENOMIC DNA]</scope>
    <source>
        <strain evidence="4">DSM 16057</strain>
    </source>
</reference>
<dbReference type="InterPro" id="IPR002933">
    <property type="entry name" value="Peptidase_M20"/>
</dbReference>
<protein>
    <submittedName>
        <fullName evidence="3">Amidohydrolase</fullName>
    </submittedName>
</protein>
<dbReference type="STRING" id="1121432.SAMN02745219_03448"/>
<dbReference type="SUPFAM" id="SSF53187">
    <property type="entry name" value="Zn-dependent exopeptidases"/>
    <property type="match status" value="1"/>
</dbReference>
<keyword evidence="3" id="KW-0378">Hydrolase</keyword>
<dbReference type="PANTHER" id="PTHR11014:SF122">
    <property type="entry name" value="AMIDOHYDROLASE AMHX"/>
    <property type="match status" value="1"/>
</dbReference>
<dbReference type="EMBL" id="FQZM01000071">
    <property type="protein sequence ID" value="SHJ83322.1"/>
    <property type="molecule type" value="Genomic_DNA"/>
</dbReference>
<dbReference type="Gene3D" id="3.30.70.360">
    <property type="match status" value="1"/>
</dbReference>
<dbReference type="NCBIfam" id="TIGR01891">
    <property type="entry name" value="amidohydrolases"/>
    <property type="match status" value="1"/>
</dbReference>
<feature type="binding site" evidence="1">
    <location>
        <position position="96"/>
    </location>
    <ligand>
        <name>Mn(2+)</name>
        <dbReference type="ChEBI" id="CHEBI:29035"/>
        <label>2</label>
    </ligand>
</feature>
<dbReference type="InterPro" id="IPR011650">
    <property type="entry name" value="Peptidase_M20_dimer"/>
</dbReference>
<dbReference type="Proteomes" id="UP000184529">
    <property type="component" value="Unassembled WGS sequence"/>
</dbReference>
<dbReference type="Pfam" id="PF01546">
    <property type="entry name" value="Peptidase_M20"/>
    <property type="match status" value="1"/>
</dbReference>
<feature type="binding site" evidence="1">
    <location>
        <position position="156"/>
    </location>
    <ligand>
        <name>Mn(2+)</name>
        <dbReference type="ChEBI" id="CHEBI:29035"/>
        <label>2</label>
    </ligand>
</feature>
<dbReference type="CDD" id="cd08018">
    <property type="entry name" value="M20_Acy1_amhX-like"/>
    <property type="match status" value="1"/>
</dbReference>
<feature type="binding site" evidence="1">
    <location>
        <position position="98"/>
    </location>
    <ligand>
        <name>Mn(2+)</name>
        <dbReference type="ChEBI" id="CHEBI:29035"/>
        <label>2</label>
    </ligand>
</feature>
<dbReference type="AlphaFoldDB" id="A0A1M6MIM3"/>
<proteinExistence type="predicted"/>
<feature type="domain" description="Peptidase M20 dimerisation" evidence="2">
    <location>
        <begin position="183"/>
        <end position="274"/>
    </location>
</feature>
<accession>A0A1M6MIM3</accession>
<feature type="binding site" evidence="1">
    <location>
        <position position="351"/>
    </location>
    <ligand>
        <name>Mn(2+)</name>
        <dbReference type="ChEBI" id="CHEBI:29035"/>
        <label>2</label>
    </ligand>
</feature>